<feature type="transmembrane region" description="Helical" evidence="1">
    <location>
        <begin position="389"/>
        <end position="405"/>
    </location>
</feature>
<feature type="signal peptide" evidence="2">
    <location>
        <begin position="1"/>
        <end position="22"/>
    </location>
</feature>
<sequence length="425" mass="47475">MKFLSIILCFALHSLITSATSANSSHASSSESCKLRGKWRSRLTPSWFDPTQDCLGLSKILETVNRNHHFNFCAADPDVVLAYINSSLSSVQDGIRPKPCEVRQWYYGTYGGKMKKPFCQNATEINLQVYKSKKPDAARTEPYLTVFHGPRSSCARKFTSDLKSIGDPDLAGIGVLFSQVTGMALLCFFNLAAHAAIRFPIMFNFLKSVLKWTRQFYAIATLLSFSTATAALATFLQRHSKTKALHKDFGYSDFYVNLMLVLAPALSVTSVVVLVLMPPNVTNKGTGEDLKLWDKEKDKNTKLLMWTIWGVGVYGQQNPTRIVFGGAMNVRVSSFISKHGSTYISLVCILMTVLPVIGMAVLGILWVWYRTDDQRKDQSLSILRDTCRNVFLLFGIVQLTMAAYIRSQSIQQAQAATSEMQWGFV</sequence>
<feature type="transmembrane region" description="Helical" evidence="1">
    <location>
        <begin position="343"/>
        <end position="369"/>
    </location>
</feature>
<evidence type="ECO:0000313" key="3">
    <source>
        <dbReference type="EMBL" id="KAF2994010.1"/>
    </source>
</evidence>
<proteinExistence type="predicted"/>
<keyword evidence="1" id="KW-0812">Transmembrane</keyword>
<gene>
    <name evidence="3" type="ORF">E8E13_002791</name>
</gene>
<keyword evidence="1" id="KW-1133">Transmembrane helix</keyword>
<accession>A0A9P4T3S2</accession>
<name>A0A9P4T3S2_CURKU</name>
<organism evidence="3 4">
    <name type="scientific">Curvularia kusanoi</name>
    <name type="common">Cochliobolus kusanoi</name>
    <dbReference type="NCBI Taxonomy" id="90978"/>
    <lineage>
        <taxon>Eukaryota</taxon>
        <taxon>Fungi</taxon>
        <taxon>Dikarya</taxon>
        <taxon>Ascomycota</taxon>
        <taxon>Pezizomycotina</taxon>
        <taxon>Dothideomycetes</taxon>
        <taxon>Pleosporomycetidae</taxon>
        <taxon>Pleosporales</taxon>
        <taxon>Pleosporineae</taxon>
        <taxon>Pleosporaceae</taxon>
        <taxon>Curvularia</taxon>
    </lineage>
</organism>
<dbReference type="EMBL" id="SWKU01000045">
    <property type="protein sequence ID" value="KAF2994010.1"/>
    <property type="molecule type" value="Genomic_DNA"/>
</dbReference>
<feature type="transmembrane region" description="Helical" evidence="1">
    <location>
        <begin position="216"/>
        <end position="236"/>
    </location>
</feature>
<reference evidence="3" key="1">
    <citation type="submission" date="2019-04" db="EMBL/GenBank/DDBJ databases">
        <title>Sequencing of skin fungus with MAO and IRED activity.</title>
        <authorList>
            <person name="Marsaioli A.J."/>
            <person name="Bonatto J.M.C."/>
            <person name="Reis Junior O."/>
        </authorList>
    </citation>
    <scope>NUCLEOTIDE SEQUENCE</scope>
    <source>
        <strain evidence="3">30M1</strain>
    </source>
</reference>
<dbReference type="Proteomes" id="UP000801428">
    <property type="component" value="Unassembled WGS sequence"/>
</dbReference>
<evidence type="ECO:0000256" key="1">
    <source>
        <dbReference type="SAM" id="Phobius"/>
    </source>
</evidence>
<feature type="chain" id="PRO_5040413368" evidence="2">
    <location>
        <begin position="23"/>
        <end position="425"/>
    </location>
</feature>
<feature type="transmembrane region" description="Helical" evidence="1">
    <location>
        <begin position="256"/>
        <end position="277"/>
    </location>
</feature>
<dbReference type="AlphaFoldDB" id="A0A9P4T3S2"/>
<feature type="transmembrane region" description="Helical" evidence="1">
    <location>
        <begin position="170"/>
        <end position="195"/>
    </location>
</feature>
<keyword evidence="1" id="KW-0472">Membrane</keyword>
<protein>
    <submittedName>
        <fullName evidence="3">Uncharacterized protein</fullName>
    </submittedName>
</protein>
<evidence type="ECO:0000256" key="2">
    <source>
        <dbReference type="SAM" id="SignalP"/>
    </source>
</evidence>
<comment type="caution">
    <text evidence="3">The sequence shown here is derived from an EMBL/GenBank/DDBJ whole genome shotgun (WGS) entry which is preliminary data.</text>
</comment>
<evidence type="ECO:0000313" key="4">
    <source>
        <dbReference type="Proteomes" id="UP000801428"/>
    </source>
</evidence>
<keyword evidence="2" id="KW-0732">Signal</keyword>
<keyword evidence="4" id="KW-1185">Reference proteome</keyword>
<dbReference type="OrthoDB" id="4582561at2759"/>